<dbReference type="EMBL" id="LNCU01000118">
    <property type="protein sequence ID" value="KWV46197.1"/>
    <property type="molecule type" value="Genomic_DNA"/>
</dbReference>
<name>A0A109JC71_9BRAD</name>
<dbReference type="AlphaFoldDB" id="A0A109JC71"/>
<keyword evidence="2" id="KW-1185">Reference proteome</keyword>
<dbReference type="Proteomes" id="UP000057737">
    <property type="component" value="Unassembled WGS sequence"/>
</dbReference>
<proteinExistence type="predicted"/>
<reference evidence="1 2" key="1">
    <citation type="submission" date="2015-11" db="EMBL/GenBank/DDBJ databases">
        <title>Draft Genome Sequence of the Strain BR 10303 (Bradyrhizobium sp.) isolated from nodules of Centrolobium paraense.</title>
        <authorList>
            <person name="Zelli J.E."/>
            <person name="Simoes-Araujo J.L."/>
            <person name="Barauna A.C."/>
            <person name="Silva K."/>
        </authorList>
    </citation>
    <scope>NUCLEOTIDE SEQUENCE [LARGE SCALE GENOMIC DNA]</scope>
    <source>
        <strain evidence="1 2">BR 10303</strain>
    </source>
</reference>
<gene>
    <name evidence="1" type="ORF">AS156_21740</name>
</gene>
<protein>
    <submittedName>
        <fullName evidence="1">Uncharacterized protein</fullName>
    </submittedName>
</protein>
<comment type="caution">
    <text evidence="1">The sequence shown here is derived from an EMBL/GenBank/DDBJ whole genome shotgun (WGS) entry which is preliminary data.</text>
</comment>
<accession>A0A109JC71</accession>
<organism evidence="1 2">
    <name type="scientific">Bradyrhizobium macuxiense</name>
    <dbReference type="NCBI Taxonomy" id="1755647"/>
    <lineage>
        <taxon>Bacteria</taxon>
        <taxon>Pseudomonadati</taxon>
        <taxon>Pseudomonadota</taxon>
        <taxon>Alphaproteobacteria</taxon>
        <taxon>Hyphomicrobiales</taxon>
        <taxon>Nitrobacteraceae</taxon>
        <taxon>Bradyrhizobium</taxon>
    </lineage>
</organism>
<evidence type="ECO:0000313" key="2">
    <source>
        <dbReference type="Proteomes" id="UP000057737"/>
    </source>
</evidence>
<sequence>MVTWHRNSVPDPVRHVTSTHQQEVVLNWHPHALVNVLASYSQLEPGEFIRQTGSALTIHMIGLEVMCRL</sequence>
<evidence type="ECO:0000313" key="1">
    <source>
        <dbReference type="EMBL" id="KWV46197.1"/>
    </source>
</evidence>